<evidence type="ECO:0000256" key="3">
    <source>
        <dbReference type="ARBA" id="ARBA00022478"/>
    </source>
</evidence>
<feature type="domain" description="DNA-directed RNA polymerase RBP11-like dimerisation" evidence="10">
    <location>
        <begin position="72"/>
        <end position="136"/>
    </location>
</feature>
<evidence type="ECO:0000313" key="12">
    <source>
        <dbReference type="Proteomes" id="UP000694385"/>
    </source>
</evidence>
<proteinExistence type="inferred from homology"/>
<keyword evidence="4" id="KW-0804">Transcription</keyword>
<protein>
    <recommendedName>
        <fullName evidence="2">DNA-directed RNA polymerases I and III subunit RPAC2</fullName>
    </recommendedName>
    <alternativeName>
        <fullName evidence="9">AC19</fullName>
    </alternativeName>
    <alternativeName>
        <fullName evidence="7">DNA-directed RNA polymerase I subunit D</fullName>
    </alternativeName>
    <alternativeName>
        <fullName evidence="8">RNA polymerase I 16 kDa subunit</fullName>
    </alternativeName>
</protein>
<evidence type="ECO:0000256" key="9">
    <source>
        <dbReference type="ARBA" id="ARBA00083419"/>
    </source>
</evidence>
<dbReference type="GO" id="GO:0005736">
    <property type="term" value="C:RNA polymerase I complex"/>
    <property type="evidence" value="ECO:0007669"/>
    <property type="project" value="TreeGrafter"/>
</dbReference>
<dbReference type="GO" id="GO:0006362">
    <property type="term" value="P:transcription elongation by RNA polymerase I"/>
    <property type="evidence" value="ECO:0007669"/>
    <property type="project" value="TreeGrafter"/>
</dbReference>
<dbReference type="GeneTree" id="ENSGT00550000075160"/>
<evidence type="ECO:0000259" key="10">
    <source>
        <dbReference type="Pfam" id="PF13656"/>
    </source>
</evidence>
<dbReference type="PANTHER" id="PTHR13946">
    <property type="entry name" value="DNA-DIRECTED RNA POLYMERASE I,II,III"/>
    <property type="match status" value="1"/>
</dbReference>
<dbReference type="FunFam" id="3.30.1360.10:FF:000006">
    <property type="entry name" value="DNA-directed RNA polymerases I and III subunit RPAC2"/>
    <property type="match status" value="1"/>
</dbReference>
<reference evidence="11" key="2">
    <citation type="submission" date="2025-09" db="UniProtKB">
        <authorList>
            <consortium name="Ensembl"/>
        </authorList>
    </citation>
    <scope>IDENTIFICATION</scope>
</reference>
<organism evidence="11 12">
    <name type="scientific">Jaculus jaculus</name>
    <name type="common">Lesser Egyptian jerboa</name>
    <dbReference type="NCBI Taxonomy" id="51337"/>
    <lineage>
        <taxon>Eukaryota</taxon>
        <taxon>Metazoa</taxon>
        <taxon>Chordata</taxon>
        <taxon>Craniata</taxon>
        <taxon>Vertebrata</taxon>
        <taxon>Euteleostomi</taxon>
        <taxon>Mammalia</taxon>
        <taxon>Eutheria</taxon>
        <taxon>Euarchontoglires</taxon>
        <taxon>Glires</taxon>
        <taxon>Rodentia</taxon>
        <taxon>Myomorpha</taxon>
        <taxon>Dipodoidea</taxon>
        <taxon>Dipodidae</taxon>
        <taxon>Dipodinae</taxon>
        <taxon>Jaculus</taxon>
    </lineage>
</organism>
<dbReference type="SUPFAM" id="SSF55257">
    <property type="entry name" value="RBP11-like subunits of RNA polymerase"/>
    <property type="match status" value="1"/>
</dbReference>
<keyword evidence="5" id="KW-0539">Nucleus</keyword>
<comment type="similarity">
    <text evidence="6">Belongs to the archaeal Rpo11/eukaryotic RPB11/RPC19 RNA polymerase subunit family.</text>
</comment>
<keyword evidence="3" id="KW-0240">DNA-directed RNA polymerase</keyword>
<evidence type="ECO:0000256" key="6">
    <source>
        <dbReference type="ARBA" id="ARBA00025751"/>
    </source>
</evidence>
<evidence type="ECO:0000313" key="11">
    <source>
        <dbReference type="Ensembl" id="ENSJJAP00000021231.1"/>
    </source>
</evidence>
<evidence type="ECO:0000256" key="7">
    <source>
        <dbReference type="ARBA" id="ARBA00031757"/>
    </source>
</evidence>
<dbReference type="AlphaFoldDB" id="A0A8C5LCV3"/>
<evidence type="ECO:0000256" key="8">
    <source>
        <dbReference type="ARBA" id="ARBA00079494"/>
    </source>
</evidence>
<dbReference type="InterPro" id="IPR033898">
    <property type="entry name" value="RNAP_AC19"/>
</dbReference>
<dbReference type="InterPro" id="IPR009025">
    <property type="entry name" value="RBP11-like_dimer"/>
</dbReference>
<dbReference type="GO" id="GO:0055029">
    <property type="term" value="C:nuclear DNA-directed RNA polymerase complex"/>
    <property type="evidence" value="ECO:0007669"/>
    <property type="project" value="UniProtKB-ARBA"/>
</dbReference>
<dbReference type="PANTHER" id="PTHR13946:SF28">
    <property type="entry name" value="DNA-DIRECTED RNA POLYMERASES I AND III SUBUNIT RPAC2"/>
    <property type="match status" value="1"/>
</dbReference>
<dbReference type="GO" id="GO:0003899">
    <property type="term" value="F:DNA-directed RNA polymerase activity"/>
    <property type="evidence" value="ECO:0007669"/>
    <property type="project" value="TreeGrafter"/>
</dbReference>
<dbReference type="GO" id="GO:0005666">
    <property type="term" value="C:RNA polymerase III complex"/>
    <property type="evidence" value="ECO:0007669"/>
    <property type="project" value="TreeGrafter"/>
</dbReference>
<evidence type="ECO:0000256" key="4">
    <source>
        <dbReference type="ARBA" id="ARBA00023163"/>
    </source>
</evidence>
<name>A0A8C5LCV3_JACJA</name>
<evidence type="ECO:0000256" key="1">
    <source>
        <dbReference type="ARBA" id="ARBA00004123"/>
    </source>
</evidence>
<evidence type="ECO:0000256" key="5">
    <source>
        <dbReference type="ARBA" id="ARBA00023242"/>
    </source>
</evidence>
<sequence length="158" mass="17728">MSSFLLCPLLPGCGAELPSGQHYLSIPGAAAHDGREPGLGEKKISGWKTSVAEGERKTALEMLQAAGTDRHCLTFVLYQEDHRLGNSLRYMIMKNPEVAFCGYTRTHPSESKINLHIYSVIQKGLNELVNVWQQVLDKREASIKDYKDQKPSRNEHTF</sequence>
<reference evidence="11" key="1">
    <citation type="submission" date="2025-08" db="UniProtKB">
        <authorList>
            <consortium name="Ensembl"/>
        </authorList>
    </citation>
    <scope>IDENTIFICATION</scope>
</reference>
<comment type="subcellular location">
    <subcellularLocation>
        <location evidence="1">Nucleus</location>
    </subcellularLocation>
</comment>
<dbReference type="InterPro" id="IPR036603">
    <property type="entry name" value="RBP11-like"/>
</dbReference>
<evidence type="ECO:0000256" key="2">
    <source>
        <dbReference type="ARBA" id="ARBA00022079"/>
    </source>
</evidence>
<accession>A0A8C5LCV3</accession>
<keyword evidence="12" id="KW-1185">Reference proteome</keyword>
<dbReference type="GO" id="GO:0046983">
    <property type="term" value="F:protein dimerization activity"/>
    <property type="evidence" value="ECO:0007669"/>
    <property type="project" value="InterPro"/>
</dbReference>
<dbReference type="Pfam" id="PF13656">
    <property type="entry name" value="RNA_pol_L_2"/>
    <property type="match status" value="1"/>
</dbReference>
<dbReference type="GO" id="GO:0006383">
    <property type="term" value="P:transcription by RNA polymerase III"/>
    <property type="evidence" value="ECO:0007669"/>
    <property type="project" value="TreeGrafter"/>
</dbReference>
<dbReference type="Gene3D" id="3.30.1360.10">
    <property type="entry name" value="RNA polymerase, RBP11-like subunit"/>
    <property type="match status" value="1"/>
</dbReference>
<dbReference type="Ensembl" id="ENSJJAT00000027782.1">
    <property type="protein sequence ID" value="ENSJJAP00000021231.1"/>
    <property type="gene ID" value="ENSJJAG00000021667.1"/>
</dbReference>
<dbReference type="CDD" id="cd07029">
    <property type="entry name" value="RNAP_I_III_AC19"/>
    <property type="match status" value="1"/>
</dbReference>
<dbReference type="Proteomes" id="UP000694385">
    <property type="component" value="Unassembled WGS sequence"/>
</dbReference>